<comment type="subcellular location">
    <subcellularLocation>
        <location evidence="5">Cytoplasm</location>
    </subcellularLocation>
</comment>
<dbReference type="InterPro" id="IPR009000">
    <property type="entry name" value="Transl_B-barrel_sf"/>
</dbReference>
<comment type="similarity">
    <text evidence="5">Belongs to the RimM family.</text>
</comment>
<evidence type="ECO:0000313" key="9">
    <source>
        <dbReference type="Proteomes" id="UP000824073"/>
    </source>
</evidence>
<evidence type="ECO:0000259" key="6">
    <source>
        <dbReference type="Pfam" id="PF01782"/>
    </source>
</evidence>
<dbReference type="NCBIfam" id="TIGR02273">
    <property type="entry name" value="16S_RimM"/>
    <property type="match status" value="1"/>
</dbReference>
<comment type="subunit">
    <text evidence="5">Binds ribosomal protein uS19.</text>
</comment>
<keyword evidence="1 5" id="KW-0963">Cytoplasm</keyword>
<sequence length="168" mass="19059">MSEYLEIGKIINTHGVRGELKLDPWCEPGEVFEGLSQVYIDGRPVSVRGWRLHQRFVLLTLEGVGDMDAAAALKNRVVSARRDEIELPEGQYFYSDLFGFEVYDSRVGQVIGVLEDVRELPGSDLYVVRDAQGREILVPAVEAFEEEVNFDTRRLVLRTIEGMLPDEN</sequence>
<dbReference type="GO" id="GO:0042274">
    <property type="term" value="P:ribosomal small subunit biogenesis"/>
    <property type="evidence" value="ECO:0007669"/>
    <property type="project" value="UniProtKB-UniRule"/>
</dbReference>
<feature type="domain" description="Ribosome maturation factor RimM PRC barrel" evidence="7">
    <location>
        <begin position="95"/>
        <end position="160"/>
    </location>
</feature>
<name>A0A9D1IW10_9CLOT</name>
<gene>
    <name evidence="5 8" type="primary">rimM</name>
    <name evidence="8" type="ORF">IAB67_07770</name>
</gene>
<dbReference type="Pfam" id="PF01782">
    <property type="entry name" value="RimM"/>
    <property type="match status" value="1"/>
</dbReference>
<dbReference type="SUPFAM" id="SSF50346">
    <property type="entry name" value="PRC-barrel domain"/>
    <property type="match status" value="1"/>
</dbReference>
<dbReference type="GO" id="GO:0006364">
    <property type="term" value="P:rRNA processing"/>
    <property type="evidence" value="ECO:0007669"/>
    <property type="project" value="UniProtKB-UniRule"/>
</dbReference>
<evidence type="ECO:0000256" key="3">
    <source>
        <dbReference type="ARBA" id="ARBA00022552"/>
    </source>
</evidence>
<comment type="domain">
    <text evidence="5">The PRC barrel domain binds ribosomal protein uS19.</text>
</comment>
<keyword evidence="2 5" id="KW-0690">Ribosome biogenesis</keyword>
<dbReference type="GO" id="GO:0005737">
    <property type="term" value="C:cytoplasm"/>
    <property type="evidence" value="ECO:0007669"/>
    <property type="project" value="UniProtKB-SubCell"/>
</dbReference>
<dbReference type="Pfam" id="PF24986">
    <property type="entry name" value="PRC_RimM"/>
    <property type="match status" value="1"/>
</dbReference>
<comment type="caution">
    <text evidence="8">The sequence shown here is derived from an EMBL/GenBank/DDBJ whole genome shotgun (WGS) entry which is preliminary data.</text>
</comment>
<evidence type="ECO:0000256" key="4">
    <source>
        <dbReference type="ARBA" id="ARBA00023186"/>
    </source>
</evidence>
<feature type="domain" description="RimM N-terminal" evidence="6">
    <location>
        <begin position="7"/>
        <end position="83"/>
    </location>
</feature>
<dbReference type="HAMAP" id="MF_00014">
    <property type="entry name" value="Ribosome_mat_RimM"/>
    <property type="match status" value="1"/>
</dbReference>
<keyword evidence="3 5" id="KW-0698">rRNA processing</keyword>
<dbReference type="GO" id="GO:0043022">
    <property type="term" value="F:ribosome binding"/>
    <property type="evidence" value="ECO:0007669"/>
    <property type="project" value="InterPro"/>
</dbReference>
<dbReference type="SUPFAM" id="SSF50447">
    <property type="entry name" value="Translation proteins"/>
    <property type="match status" value="1"/>
</dbReference>
<dbReference type="AlphaFoldDB" id="A0A9D1IW10"/>
<dbReference type="Proteomes" id="UP000824073">
    <property type="component" value="Unassembled WGS sequence"/>
</dbReference>
<comment type="function">
    <text evidence="5">An accessory protein needed during the final step in the assembly of 30S ribosomal subunit, possibly for assembly of the head region. Essential for efficient processing of 16S rRNA. May be needed both before and after RbfA during the maturation of 16S rRNA. It has affinity for free ribosomal 30S subunits but not for 70S ribosomes.</text>
</comment>
<reference evidence="8" key="2">
    <citation type="journal article" date="2021" name="PeerJ">
        <title>Extensive microbial diversity within the chicken gut microbiome revealed by metagenomics and culture.</title>
        <authorList>
            <person name="Gilroy R."/>
            <person name="Ravi A."/>
            <person name="Getino M."/>
            <person name="Pursley I."/>
            <person name="Horton D.L."/>
            <person name="Alikhan N.F."/>
            <person name="Baker D."/>
            <person name="Gharbi K."/>
            <person name="Hall N."/>
            <person name="Watson M."/>
            <person name="Adriaenssens E.M."/>
            <person name="Foster-Nyarko E."/>
            <person name="Jarju S."/>
            <person name="Secka A."/>
            <person name="Antonio M."/>
            <person name="Oren A."/>
            <person name="Chaudhuri R.R."/>
            <person name="La Ragione R."/>
            <person name="Hildebrand F."/>
            <person name="Pallen M.J."/>
        </authorList>
    </citation>
    <scope>NUCLEOTIDE SEQUENCE</scope>
    <source>
        <strain evidence="8">CHK191-8634</strain>
    </source>
</reference>
<keyword evidence="4 5" id="KW-0143">Chaperone</keyword>
<protein>
    <recommendedName>
        <fullName evidence="5">Ribosome maturation factor RimM</fullName>
    </recommendedName>
</protein>
<reference evidence="8" key="1">
    <citation type="submission" date="2020-10" db="EMBL/GenBank/DDBJ databases">
        <authorList>
            <person name="Gilroy R."/>
        </authorList>
    </citation>
    <scope>NUCLEOTIDE SEQUENCE</scope>
    <source>
        <strain evidence="8">CHK191-8634</strain>
    </source>
</reference>
<dbReference type="EMBL" id="DVMR01000058">
    <property type="protein sequence ID" value="HIU44175.1"/>
    <property type="molecule type" value="Genomic_DNA"/>
</dbReference>
<dbReference type="InterPro" id="IPR002676">
    <property type="entry name" value="RimM_N"/>
</dbReference>
<dbReference type="PANTHER" id="PTHR33692">
    <property type="entry name" value="RIBOSOME MATURATION FACTOR RIMM"/>
    <property type="match status" value="1"/>
</dbReference>
<evidence type="ECO:0000256" key="1">
    <source>
        <dbReference type="ARBA" id="ARBA00022490"/>
    </source>
</evidence>
<dbReference type="InterPro" id="IPR036976">
    <property type="entry name" value="RimM_N_sf"/>
</dbReference>
<evidence type="ECO:0000313" key="8">
    <source>
        <dbReference type="EMBL" id="HIU44175.1"/>
    </source>
</evidence>
<dbReference type="PANTHER" id="PTHR33692:SF1">
    <property type="entry name" value="RIBOSOME MATURATION FACTOR RIMM"/>
    <property type="match status" value="1"/>
</dbReference>
<dbReference type="Gene3D" id="2.40.30.60">
    <property type="entry name" value="RimM"/>
    <property type="match status" value="1"/>
</dbReference>
<evidence type="ECO:0000256" key="2">
    <source>
        <dbReference type="ARBA" id="ARBA00022517"/>
    </source>
</evidence>
<evidence type="ECO:0000256" key="5">
    <source>
        <dbReference type="HAMAP-Rule" id="MF_00014"/>
    </source>
</evidence>
<accession>A0A9D1IW10</accession>
<dbReference type="Gene3D" id="2.30.30.240">
    <property type="entry name" value="PRC-barrel domain"/>
    <property type="match status" value="1"/>
</dbReference>
<evidence type="ECO:0000259" key="7">
    <source>
        <dbReference type="Pfam" id="PF24986"/>
    </source>
</evidence>
<dbReference type="InterPro" id="IPR011033">
    <property type="entry name" value="PRC_barrel-like_sf"/>
</dbReference>
<dbReference type="GO" id="GO:0005840">
    <property type="term" value="C:ribosome"/>
    <property type="evidence" value="ECO:0007669"/>
    <property type="project" value="InterPro"/>
</dbReference>
<proteinExistence type="inferred from homology"/>
<dbReference type="InterPro" id="IPR011961">
    <property type="entry name" value="RimM"/>
</dbReference>
<dbReference type="InterPro" id="IPR056792">
    <property type="entry name" value="PRC_RimM"/>
</dbReference>
<organism evidence="8 9">
    <name type="scientific">Candidatus Ventrousia excrementavium</name>
    <dbReference type="NCBI Taxonomy" id="2840961"/>
    <lineage>
        <taxon>Bacteria</taxon>
        <taxon>Bacillati</taxon>
        <taxon>Bacillota</taxon>
        <taxon>Clostridia</taxon>
        <taxon>Eubacteriales</taxon>
        <taxon>Clostridiaceae</taxon>
        <taxon>Clostridiaceae incertae sedis</taxon>
        <taxon>Candidatus Ventrousia</taxon>
    </lineage>
</organism>